<feature type="region of interest" description="Disordered" evidence="1">
    <location>
        <begin position="124"/>
        <end position="186"/>
    </location>
</feature>
<dbReference type="PANTHER" id="PTHR33498:SF1">
    <property type="entry name" value="TRANSPOSASE FOR INSERTION SEQUENCE ELEMENT IS1557"/>
    <property type="match status" value="1"/>
</dbReference>
<name>A0A420F4V8_9ACTN</name>
<dbReference type="OrthoDB" id="3238779at2"/>
<protein>
    <recommendedName>
        <fullName evidence="4">Transposase IS204/IS1001/IS1096/IS1165 DDE domain-containing protein</fullName>
    </recommendedName>
</protein>
<organism evidence="2 3">
    <name type="scientific">Micromonospora globbae</name>
    <dbReference type="NCBI Taxonomy" id="1894969"/>
    <lineage>
        <taxon>Bacteria</taxon>
        <taxon>Bacillati</taxon>
        <taxon>Actinomycetota</taxon>
        <taxon>Actinomycetes</taxon>
        <taxon>Micromonosporales</taxon>
        <taxon>Micromonosporaceae</taxon>
        <taxon>Micromonospora</taxon>
    </lineage>
</organism>
<sequence length="186" mass="20087">MIDIEAGLPIDVLPDRTADTLAAWLREHPGAEIIFRDRASSYAEAARAAAPDAVQVANAATPKPKPLTTCSATAASTALGEALRPYLTHIYQRWNAGCTDAALIYAEIREQGYRGSERTVRRHLQPLRESGRPAPPPPTDVTVRQATNWITRDPDTLTESTGPSDTRSSTVAQRYAKPLTSSAPSP</sequence>
<comment type="caution">
    <text evidence="2">The sequence shown here is derived from an EMBL/GenBank/DDBJ whole genome shotgun (WGS) entry which is preliminary data.</text>
</comment>
<dbReference type="AlphaFoldDB" id="A0A420F4V8"/>
<feature type="compositionally biased region" description="Polar residues" evidence="1">
    <location>
        <begin position="157"/>
        <end position="172"/>
    </location>
</feature>
<dbReference type="InterPro" id="IPR047951">
    <property type="entry name" value="Transpos_ISL3"/>
</dbReference>
<evidence type="ECO:0000256" key="1">
    <source>
        <dbReference type="SAM" id="MobiDB-lite"/>
    </source>
</evidence>
<proteinExistence type="predicted"/>
<dbReference type="Proteomes" id="UP000285744">
    <property type="component" value="Unassembled WGS sequence"/>
</dbReference>
<evidence type="ECO:0000313" key="3">
    <source>
        <dbReference type="Proteomes" id="UP000285744"/>
    </source>
</evidence>
<evidence type="ECO:0008006" key="4">
    <source>
        <dbReference type="Google" id="ProtNLM"/>
    </source>
</evidence>
<accession>A0A420F4V8</accession>
<dbReference type="PANTHER" id="PTHR33498">
    <property type="entry name" value="TRANSPOSASE FOR INSERTION SEQUENCE ELEMENT IS1557"/>
    <property type="match status" value="1"/>
</dbReference>
<reference evidence="2 3" key="1">
    <citation type="journal article" date="2018" name="Int. J. Syst. Evol. Microbiol.">
        <title>Micromonospora globbae sp. nov., an endophytic actinomycete isolated from roots of Globba winitii C. H. Wright.</title>
        <authorList>
            <person name="Kuncharoen N."/>
            <person name="Pittayakhajonwut P."/>
            <person name="Tanasupawat S."/>
        </authorList>
    </citation>
    <scope>NUCLEOTIDE SEQUENCE [LARGE SCALE GENOMIC DNA]</scope>
    <source>
        <strain evidence="2 3">WPS1-2</strain>
    </source>
</reference>
<evidence type="ECO:0000313" key="2">
    <source>
        <dbReference type="EMBL" id="RKF27954.1"/>
    </source>
</evidence>
<gene>
    <name evidence="2" type="ORF">D7I43_06235</name>
</gene>
<dbReference type="EMBL" id="RAQQ01000004">
    <property type="protein sequence ID" value="RKF27954.1"/>
    <property type="molecule type" value="Genomic_DNA"/>
</dbReference>